<dbReference type="OrthoDB" id="9805722at2"/>
<dbReference type="EMBL" id="FOAN01000005">
    <property type="protein sequence ID" value="SEL77665.1"/>
    <property type="molecule type" value="Genomic_DNA"/>
</dbReference>
<dbReference type="PANTHER" id="PTHR43065:SF10">
    <property type="entry name" value="PEROXIDE STRESS-ACTIVATED HISTIDINE KINASE MAK3"/>
    <property type="match status" value="1"/>
</dbReference>
<keyword evidence="4" id="KW-0808">Transferase</keyword>
<evidence type="ECO:0000256" key="3">
    <source>
        <dbReference type="ARBA" id="ARBA00022553"/>
    </source>
</evidence>
<keyword evidence="11" id="KW-1185">Reference proteome</keyword>
<keyword evidence="8" id="KW-0902">Two-component regulatory system</keyword>
<protein>
    <recommendedName>
        <fullName evidence="2">histidine kinase</fullName>
        <ecNumber evidence="2">2.7.13.3</ecNumber>
    </recommendedName>
</protein>
<evidence type="ECO:0000313" key="11">
    <source>
        <dbReference type="Proteomes" id="UP000199664"/>
    </source>
</evidence>
<dbReference type="RefSeq" id="WP_091836626.1">
    <property type="nucleotide sequence ID" value="NZ_FOAN01000005.1"/>
</dbReference>
<evidence type="ECO:0000256" key="5">
    <source>
        <dbReference type="ARBA" id="ARBA00022741"/>
    </source>
</evidence>
<evidence type="ECO:0000259" key="9">
    <source>
        <dbReference type="PROSITE" id="PS50109"/>
    </source>
</evidence>
<evidence type="ECO:0000256" key="4">
    <source>
        <dbReference type="ARBA" id="ARBA00022679"/>
    </source>
</evidence>
<dbReference type="InterPro" id="IPR003594">
    <property type="entry name" value="HATPase_dom"/>
</dbReference>
<dbReference type="GO" id="GO:0004673">
    <property type="term" value="F:protein histidine kinase activity"/>
    <property type="evidence" value="ECO:0007669"/>
    <property type="project" value="UniProtKB-EC"/>
</dbReference>
<dbReference type="PROSITE" id="PS50109">
    <property type="entry name" value="HIS_KIN"/>
    <property type="match status" value="1"/>
</dbReference>
<dbReference type="GO" id="GO:0000160">
    <property type="term" value="P:phosphorelay signal transduction system"/>
    <property type="evidence" value="ECO:0007669"/>
    <property type="project" value="UniProtKB-KW"/>
</dbReference>
<keyword evidence="7" id="KW-0067">ATP-binding</keyword>
<dbReference type="InterPro" id="IPR005467">
    <property type="entry name" value="His_kinase_dom"/>
</dbReference>
<proteinExistence type="predicted"/>
<dbReference type="CDD" id="cd00075">
    <property type="entry name" value="HATPase"/>
    <property type="match status" value="1"/>
</dbReference>
<dbReference type="PANTHER" id="PTHR43065">
    <property type="entry name" value="SENSOR HISTIDINE KINASE"/>
    <property type="match status" value="1"/>
</dbReference>
<sequence>MPEGGTIQASLRATGEGVSLTISDEGAGVPDAIRPEIFNPFFTTKAKGSGLGLAKVQTVAEAHGGSATCVCEPGRGAAFTITLPRAKPGAPA</sequence>
<dbReference type="GO" id="GO:0005524">
    <property type="term" value="F:ATP binding"/>
    <property type="evidence" value="ECO:0007669"/>
    <property type="project" value="UniProtKB-KW"/>
</dbReference>
<dbReference type="SMART" id="SM00387">
    <property type="entry name" value="HATPase_c"/>
    <property type="match status" value="1"/>
</dbReference>
<accession>A0A1H7SZC0</accession>
<dbReference type="AlphaFoldDB" id="A0A1H7SZC0"/>
<dbReference type="EC" id="2.7.13.3" evidence="2"/>
<evidence type="ECO:0000256" key="8">
    <source>
        <dbReference type="ARBA" id="ARBA00023012"/>
    </source>
</evidence>
<organism evidence="10 11">
    <name type="scientific">Bosea lupini</name>
    <dbReference type="NCBI Taxonomy" id="1036779"/>
    <lineage>
        <taxon>Bacteria</taxon>
        <taxon>Pseudomonadati</taxon>
        <taxon>Pseudomonadota</taxon>
        <taxon>Alphaproteobacteria</taxon>
        <taxon>Hyphomicrobiales</taxon>
        <taxon>Boseaceae</taxon>
        <taxon>Bosea</taxon>
    </lineage>
</organism>
<dbReference type="InterPro" id="IPR004358">
    <property type="entry name" value="Sig_transdc_His_kin-like_C"/>
</dbReference>
<dbReference type="Pfam" id="PF02518">
    <property type="entry name" value="HATPase_c"/>
    <property type="match status" value="1"/>
</dbReference>
<reference evidence="11" key="1">
    <citation type="submission" date="2016-10" db="EMBL/GenBank/DDBJ databases">
        <authorList>
            <person name="Varghese N."/>
            <person name="Submissions S."/>
        </authorList>
    </citation>
    <scope>NUCLEOTIDE SEQUENCE [LARGE SCALE GENOMIC DNA]</scope>
    <source>
        <strain evidence="11">LMG 26383,CCUG 61248,R- 45681</strain>
    </source>
</reference>
<keyword evidence="3" id="KW-0597">Phosphoprotein</keyword>
<keyword evidence="6 10" id="KW-0418">Kinase</keyword>
<evidence type="ECO:0000313" key="10">
    <source>
        <dbReference type="EMBL" id="SEL77665.1"/>
    </source>
</evidence>
<name>A0A1H7SZC0_9HYPH</name>
<evidence type="ECO:0000256" key="2">
    <source>
        <dbReference type="ARBA" id="ARBA00012438"/>
    </source>
</evidence>
<dbReference type="STRING" id="1036779.SAMN04515666_105281"/>
<dbReference type="PRINTS" id="PR00344">
    <property type="entry name" value="BCTRLSENSOR"/>
</dbReference>
<dbReference type="Gene3D" id="3.30.565.10">
    <property type="entry name" value="Histidine kinase-like ATPase, C-terminal domain"/>
    <property type="match status" value="1"/>
</dbReference>
<comment type="catalytic activity">
    <reaction evidence="1">
        <text>ATP + protein L-histidine = ADP + protein N-phospho-L-histidine.</text>
        <dbReference type="EC" id="2.7.13.3"/>
    </reaction>
</comment>
<dbReference type="SUPFAM" id="SSF55874">
    <property type="entry name" value="ATPase domain of HSP90 chaperone/DNA topoisomerase II/histidine kinase"/>
    <property type="match status" value="1"/>
</dbReference>
<evidence type="ECO:0000256" key="7">
    <source>
        <dbReference type="ARBA" id="ARBA00022840"/>
    </source>
</evidence>
<dbReference type="InterPro" id="IPR036890">
    <property type="entry name" value="HATPase_C_sf"/>
</dbReference>
<gene>
    <name evidence="10" type="ORF">SAMN04515666_105281</name>
</gene>
<keyword evidence="5" id="KW-0547">Nucleotide-binding</keyword>
<evidence type="ECO:0000256" key="6">
    <source>
        <dbReference type="ARBA" id="ARBA00022777"/>
    </source>
</evidence>
<dbReference type="Proteomes" id="UP000199664">
    <property type="component" value="Unassembled WGS sequence"/>
</dbReference>
<evidence type="ECO:0000256" key="1">
    <source>
        <dbReference type="ARBA" id="ARBA00000085"/>
    </source>
</evidence>
<feature type="domain" description="Histidine kinase" evidence="9">
    <location>
        <begin position="1"/>
        <end position="87"/>
    </location>
</feature>